<dbReference type="EMBL" id="QXMN01000033">
    <property type="protein sequence ID" value="RIX76320.1"/>
    <property type="molecule type" value="Genomic_DNA"/>
</dbReference>
<gene>
    <name evidence="1" type="ORF">D3H34_22505</name>
</gene>
<proteinExistence type="predicted"/>
<protein>
    <submittedName>
        <fullName evidence="1">Uncharacterized protein</fullName>
    </submittedName>
</protein>
<dbReference type="Proteomes" id="UP000265619">
    <property type="component" value="Unassembled WGS sequence"/>
</dbReference>
<keyword evidence="2" id="KW-1185">Reference proteome</keyword>
<evidence type="ECO:0000313" key="1">
    <source>
        <dbReference type="EMBL" id="RIX76320.1"/>
    </source>
</evidence>
<evidence type="ECO:0000313" key="2">
    <source>
        <dbReference type="Proteomes" id="UP000265619"/>
    </source>
</evidence>
<organism evidence="1 2">
    <name type="scientific">Acidovorax cavernicola</name>
    <dbReference type="NCBI Taxonomy" id="1675792"/>
    <lineage>
        <taxon>Bacteria</taxon>
        <taxon>Pseudomonadati</taxon>
        <taxon>Pseudomonadota</taxon>
        <taxon>Betaproteobacteria</taxon>
        <taxon>Burkholderiales</taxon>
        <taxon>Comamonadaceae</taxon>
        <taxon>Acidovorax</taxon>
    </lineage>
</organism>
<reference evidence="1 2" key="1">
    <citation type="submission" date="2018-09" db="EMBL/GenBank/DDBJ databases">
        <title>Acidovorax cavernicola nov. sp. isolated from Gruta de las Maravillas (Aracena, Spain).</title>
        <authorList>
            <person name="Jurado V."/>
            <person name="Gutierrez-Patricio S."/>
            <person name="Gonzalez-Pimentel J.L."/>
            <person name="Miller A.Z."/>
            <person name="Laiz L."/>
            <person name="Saiz-Jimenez C."/>
        </authorList>
    </citation>
    <scope>NUCLEOTIDE SEQUENCE [LARGE SCALE GENOMIC DNA]</scope>
    <source>
        <strain evidence="1 2">1011MAR4D40.2</strain>
    </source>
</reference>
<sequence length="64" mass="7341">MLELYGPMVRARALVAALGFKTYAAFYKARREEKLPVKVFDLEGRRGPFARTTDIADWLESMSE</sequence>
<name>A0A9X8D1W5_9BURK</name>
<dbReference type="AlphaFoldDB" id="A0A9X8D1W5"/>
<accession>A0A9X8D1W5</accession>
<comment type="caution">
    <text evidence="1">The sequence shown here is derived from an EMBL/GenBank/DDBJ whole genome shotgun (WGS) entry which is preliminary data.</text>
</comment>